<dbReference type="GO" id="GO:0008270">
    <property type="term" value="F:zinc ion binding"/>
    <property type="evidence" value="ECO:0007669"/>
    <property type="project" value="InterPro"/>
</dbReference>
<sequence>METLSCSSCNRTFPSGLTLERHRLRCRFRPSSRRKACAECSRSKVRCDQAQPSCARCVVHGLVCVYPHADGPRATPNGPAPVSSSSQAAALPLTSSSQSQWTPPSQEGVFCAPSAFLSLPSWPPASVAEWQTNILPLLDEGYYCPELSAGMLVGARLASNPHLEQTRKQSPFQDLSSYLGEKWKTAQQGLDLIDRVLKANVDHFASGLQKPLFVHFQDWDMTIRPALLCEAVSVGQLYMYTSRTAQSDAVLLRAIDTQLCQIQLKVPTMQTEREDLAMFQAVLMYAHMRVYRAGPVASECIDRVSLRLMQQIPPLHDPPTSPAPNAWKSWITDESIRRSFFTLHGLDYVSHARQSAATVLCALFPSAPLPLPAHIWEAPKADEWAARYRAWEEYCGADGPLRGKDLLSWVQGKETGREGQLRAWFQGLEPELSGIVFECARAQGKAEGAEGLV</sequence>
<dbReference type="PRINTS" id="PR00755">
    <property type="entry name" value="AFLATOXINBRP"/>
</dbReference>
<dbReference type="InterPro" id="IPR001138">
    <property type="entry name" value="Zn2Cys6_DnaBD"/>
</dbReference>
<dbReference type="SUPFAM" id="SSF57701">
    <property type="entry name" value="Zn2/Cys6 DNA-binding domain"/>
    <property type="match status" value="1"/>
</dbReference>
<dbReference type="AlphaFoldDB" id="A0AAJ0M0Y4"/>
<evidence type="ECO:0000256" key="1">
    <source>
        <dbReference type="ARBA" id="ARBA00022723"/>
    </source>
</evidence>
<evidence type="ECO:0000256" key="3">
    <source>
        <dbReference type="ARBA" id="ARBA00023015"/>
    </source>
</evidence>
<dbReference type="GeneID" id="87889849"/>
<feature type="domain" description="Zn(2)-C6 fungal-type" evidence="7">
    <location>
        <begin position="36"/>
        <end position="66"/>
    </location>
</feature>
<keyword evidence="4" id="KW-0804">Transcription</keyword>
<gene>
    <name evidence="8" type="ORF">B0T15DRAFT_576193</name>
</gene>
<dbReference type="PANTHER" id="PTHR47660:SF3">
    <property type="entry name" value="FINGER DOMAIN PROTEIN, PUTATIVE (AFU_ORTHOLOGUE AFUA_4G03310)-RELATED"/>
    <property type="match status" value="1"/>
</dbReference>
<dbReference type="PANTHER" id="PTHR47660">
    <property type="entry name" value="TRANSCRIPTION FACTOR WITH C2H2 AND ZN(2)-CYS(6) DNA BINDING DOMAIN (EUROFUNG)-RELATED-RELATED"/>
    <property type="match status" value="1"/>
</dbReference>
<name>A0AAJ0M0Y4_9PEZI</name>
<evidence type="ECO:0000313" key="9">
    <source>
        <dbReference type="Proteomes" id="UP001273166"/>
    </source>
</evidence>
<reference evidence="8" key="2">
    <citation type="submission" date="2023-06" db="EMBL/GenBank/DDBJ databases">
        <authorList>
            <consortium name="Lawrence Berkeley National Laboratory"/>
            <person name="Mondo S.J."/>
            <person name="Hensen N."/>
            <person name="Bonometti L."/>
            <person name="Westerberg I."/>
            <person name="Brannstrom I.O."/>
            <person name="Guillou S."/>
            <person name="Cros-Aarteil S."/>
            <person name="Calhoun S."/>
            <person name="Haridas S."/>
            <person name="Kuo A."/>
            <person name="Pangilinan J."/>
            <person name="Riley R."/>
            <person name="Labutti K."/>
            <person name="Andreopoulos B."/>
            <person name="Lipzen A."/>
            <person name="Chen C."/>
            <person name="Yanf M."/>
            <person name="Daum C."/>
            <person name="Ng V."/>
            <person name="Clum A."/>
            <person name="Steindorff A."/>
            <person name="Ohm R."/>
            <person name="Martin F."/>
            <person name="Silar P."/>
            <person name="Natvig D."/>
            <person name="Lalanne C."/>
            <person name="Gautier V."/>
            <person name="Ament-Velasquez S.L."/>
            <person name="Kruys A."/>
            <person name="Hutchinson M.I."/>
            <person name="Powell A.J."/>
            <person name="Barry K."/>
            <person name="Miller A.N."/>
            <person name="Grigoriev I.V."/>
            <person name="Debuchy R."/>
            <person name="Gladieux P."/>
            <person name="Thoren M.H."/>
            <person name="Johannesson H."/>
        </authorList>
    </citation>
    <scope>NUCLEOTIDE SEQUENCE</scope>
    <source>
        <strain evidence="8">CBS 333.67</strain>
    </source>
</reference>
<evidence type="ECO:0000259" key="7">
    <source>
        <dbReference type="PROSITE" id="PS50048"/>
    </source>
</evidence>
<evidence type="ECO:0000256" key="5">
    <source>
        <dbReference type="ARBA" id="ARBA00023242"/>
    </source>
</evidence>
<dbReference type="PROSITE" id="PS50048">
    <property type="entry name" value="ZN2_CY6_FUNGAL_2"/>
    <property type="match status" value="1"/>
</dbReference>
<keyword evidence="3" id="KW-0805">Transcription regulation</keyword>
<dbReference type="PROSITE" id="PS00463">
    <property type="entry name" value="ZN2_CY6_FUNGAL_1"/>
    <property type="match status" value="1"/>
</dbReference>
<keyword evidence="2" id="KW-0862">Zinc</keyword>
<organism evidence="8 9">
    <name type="scientific">Chaetomium strumarium</name>
    <dbReference type="NCBI Taxonomy" id="1170767"/>
    <lineage>
        <taxon>Eukaryota</taxon>
        <taxon>Fungi</taxon>
        <taxon>Dikarya</taxon>
        <taxon>Ascomycota</taxon>
        <taxon>Pezizomycotina</taxon>
        <taxon>Sordariomycetes</taxon>
        <taxon>Sordariomycetidae</taxon>
        <taxon>Sordariales</taxon>
        <taxon>Chaetomiaceae</taxon>
        <taxon>Chaetomium</taxon>
    </lineage>
</organism>
<proteinExistence type="predicted"/>
<dbReference type="Proteomes" id="UP001273166">
    <property type="component" value="Unassembled WGS sequence"/>
</dbReference>
<dbReference type="RefSeq" id="XP_062720628.1">
    <property type="nucleotide sequence ID" value="XM_062871020.1"/>
</dbReference>
<dbReference type="SMART" id="SM00066">
    <property type="entry name" value="GAL4"/>
    <property type="match status" value="1"/>
</dbReference>
<dbReference type="EMBL" id="JAUDZG010000005">
    <property type="protein sequence ID" value="KAK3304848.1"/>
    <property type="molecule type" value="Genomic_DNA"/>
</dbReference>
<protein>
    <recommendedName>
        <fullName evidence="7">Zn(2)-C6 fungal-type domain-containing protein</fullName>
    </recommendedName>
</protein>
<evidence type="ECO:0000256" key="6">
    <source>
        <dbReference type="SAM" id="MobiDB-lite"/>
    </source>
</evidence>
<keyword evidence="9" id="KW-1185">Reference proteome</keyword>
<evidence type="ECO:0000256" key="4">
    <source>
        <dbReference type="ARBA" id="ARBA00023163"/>
    </source>
</evidence>
<reference evidence="8" key="1">
    <citation type="journal article" date="2023" name="Mol. Phylogenet. Evol.">
        <title>Genome-scale phylogeny and comparative genomics of the fungal order Sordariales.</title>
        <authorList>
            <person name="Hensen N."/>
            <person name="Bonometti L."/>
            <person name="Westerberg I."/>
            <person name="Brannstrom I.O."/>
            <person name="Guillou S."/>
            <person name="Cros-Aarteil S."/>
            <person name="Calhoun S."/>
            <person name="Haridas S."/>
            <person name="Kuo A."/>
            <person name="Mondo S."/>
            <person name="Pangilinan J."/>
            <person name="Riley R."/>
            <person name="LaButti K."/>
            <person name="Andreopoulos B."/>
            <person name="Lipzen A."/>
            <person name="Chen C."/>
            <person name="Yan M."/>
            <person name="Daum C."/>
            <person name="Ng V."/>
            <person name="Clum A."/>
            <person name="Steindorff A."/>
            <person name="Ohm R.A."/>
            <person name="Martin F."/>
            <person name="Silar P."/>
            <person name="Natvig D.O."/>
            <person name="Lalanne C."/>
            <person name="Gautier V."/>
            <person name="Ament-Velasquez S.L."/>
            <person name="Kruys A."/>
            <person name="Hutchinson M.I."/>
            <person name="Powell A.J."/>
            <person name="Barry K."/>
            <person name="Miller A.N."/>
            <person name="Grigoriev I.V."/>
            <person name="Debuchy R."/>
            <person name="Gladieux P."/>
            <person name="Hiltunen Thoren M."/>
            <person name="Johannesson H."/>
        </authorList>
    </citation>
    <scope>NUCLEOTIDE SEQUENCE</scope>
    <source>
        <strain evidence="8">CBS 333.67</strain>
    </source>
</reference>
<dbReference type="GO" id="GO:0000981">
    <property type="term" value="F:DNA-binding transcription factor activity, RNA polymerase II-specific"/>
    <property type="evidence" value="ECO:0007669"/>
    <property type="project" value="InterPro"/>
</dbReference>
<accession>A0AAJ0M0Y4</accession>
<evidence type="ECO:0000256" key="2">
    <source>
        <dbReference type="ARBA" id="ARBA00022833"/>
    </source>
</evidence>
<dbReference type="InterPro" id="IPR036864">
    <property type="entry name" value="Zn2-C6_fun-type_DNA-bd_sf"/>
</dbReference>
<dbReference type="Gene3D" id="4.10.240.10">
    <property type="entry name" value="Zn(2)-C6 fungal-type DNA-binding domain"/>
    <property type="match status" value="1"/>
</dbReference>
<keyword evidence="5" id="KW-0539">Nucleus</keyword>
<dbReference type="CDD" id="cd00067">
    <property type="entry name" value="GAL4"/>
    <property type="match status" value="1"/>
</dbReference>
<comment type="caution">
    <text evidence="8">The sequence shown here is derived from an EMBL/GenBank/DDBJ whole genome shotgun (WGS) entry which is preliminary data.</text>
</comment>
<dbReference type="Pfam" id="PF00172">
    <property type="entry name" value="Zn_clus"/>
    <property type="match status" value="1"/>
</dbReference>
<feature type="compositionally biased region" description="Low complexity" evidence="6">
    <location>
        <begin position="80"/>
        <end position="106"/>
    </location>
</feature>
<keyword evidence="1" id="KW-0479">Metal-binding</keyword>
<evidence type="ECO:0000313" key="8">
    <source>
        <dbReference type="EMBL" id="KAK3304848.1"/>
    </source>
</evidence>
<feature type="region of interest" description="Disordered" evidence="6">
    <location>
        <begin position="75"/>
        <end position="106"/>
    </location>
</feature>